<proteinExistence type="predicted"/>
<feature type="domain" description="FAD-binding FR-type" evidence="1">
    <location>
        <begin position="4"/>
        <end position="99"/>
    </location>
</feature>
<sequence length="99" mass="11186">MSKPHHNSVFLEEAEIISHQAFDGEQFIMRLLSPHCAAKAKPGSFVHLTCDPQLPMRRPISIMRSSYNEGWIDLLYKRVGRGTTLLAQRQPGEKISILG</sequence>
<dbReference type="Proteomes" id="UP000886667">
    <property type="component" value="Unassembled WGS sequence"/>
</dbReference>
<dbReference type="PANTHER" id="PTHR43513">
    <property type="entry name" value="DIHYDROOROTATE DEHYDROGENASE B (NAD(+)), ELECTRON TRANSFER SUBUNIT"/>
    <property type="match status" value="1"/>
</dbReference>
<accession>A0A9E4N6I5</accession>
<evidence type="ECO:0000259" key="1">
    <source>
        <dbReference type="PROSITE" id="PS51384"/>
    </source>
</evidence>
<reference evidence="2" key="1">
    <citation type="journal article" date="2021" name="Proc. Natl. Acad. Sci. U.S.A.">
        <title>Global biogeography of chemosynthetic symbionts reveals both localized and globally distributed symbiont groups. .</title>
        <authorList>
            <person name="Osvatic J.T."/>
            <person name="Wilkins L.G.E."/>
            <person name="Leibrecht L."/>
            <person name="Leray M."/>
            <person name="Zauner S."/>
            <person name="Polzin J."/>
            <person name="Camacho Y."/>
            <person name="Gros O."/>
            <person name="van Gils J.A."/>
            <person name="Eisen J.A."/>
            <person name="Petersen J.M."/>
            <person name="Yuen B."/>
        </authorList>
    </citation>
    <scope>NUCLEOTIDE SEQUENCE</scope>
    <source>
        <strain evidence="2">MAGclacostrist064TRANS</strain>
    </source>
</reference>
<evidence type="ECO:0000313" key="2">
    <source>
        <dbReference type="EMBL" id="MCG7948418.1"/>
    </source>
</evidence>
<dbReference type="InterPro" id="IPR017927">
    <property type="entry name" value="FAD-bd_FR_type"/>
</dbReference>
<dbReference type="Gene3D" id="2.40.30.10">
    <property type="entry name" value="Translation factors"/>
    <property type="match status" value="1"/>
</dbReference>
<evidence type="ECO:0000313" key="3">
    <source>
        <dbReference type="Proteomes" id="UP000886667"/>
    </source>
</evidence>
<comment type="caution">
    <text evidence="2">The sequence shown here is derived from an EMBL/GenBank/DDBJ whole genome shotgun (WGS) entry which is preliminary data.</text>
</comment>
<dbReference type="PANTHER" id="PTHR43513:SF3">
    <property type="entry name" value="DIHYDROOROTATE DEHYDROGENASE B (NAD(+)), ELECTRON TRANSFER SUBUNIT-RELATED"/>
    <property type="match status" value="1"/>
</dbReference>
<dbReference type="InterPro" id="IPR017938">
    <property type="entry name" value="Riboflavin_synthase-like_b-brl"/>
</dbReference>
<gene>
    <name evidence="2" type="ORF">JAZ07_18920</name>
</gene>
<feature type="non-terminal residue" evidence="2">
    <location>
        <position position="99"/>
    </location>
</feature>
<dbReference type="EMBL" id="JAEPCM010000699">
    <property type="protein sequence ID" value="MCG7948418.1"/>
    <property type="molecule type" value="Genomic_DNA"/>
</dbReference>
<organism evidence="2 3">
    <name type="scientific">Candidatus Thiodiazotropha taylori</name>
    <dbReference type="NCBI Taxonomy" id="2792791"/>
    <lineage>
        <taxon>Bacteria</taxon>
        <taxon>Pseudomonadati</taxon>
        <taxon>Pseudomonadota</taxon>
        <taxon>Gammaproteobacteria</taxon>
        <taxon>Chromatiales</taxon>
        <taxon>Sedimenticolaceae</taxon>
        <taxon>Candidatus Thiodiazotropha</taxon>
    </lineage>
</organism>
<dbReference type="InterPro" id="IPR050353">
    <property type="entry name" value="PyrK_electron_transfer"/>
</dbReference>
<name>A0A9E4N6I5_9GAMM</name>
<protein>
    <submittedName>
        <fullName evidence="2">Dihydroorotate dehydrogenase electron transfer subunit</fullName>
    </submittedName>
</protein>
<dbReference type="AlphaFoldDB" id="A0A9E4N6I5"/>
<dbReference type="SUPFAM" id="SSF63380">
    <property type="entry name" value="Riboflavin synthase domain-like"/>
    <property type="match status" value="1"/>
</dbReference>
<dbReference type="GO" id="GO:0016491">
    <property type="term" value="F:oxidoreductase activity"/>
    <property type="evidence" value="ECO:0007669"/>
    <property type="project" value="InterPro"/>
</dbReference>
<dbReference type="PROSITE" id="PS51384">
    <property type="entry name" value="FAD_FR"/>
    <property type="match status" value="1"/>
</dbReference>